<evidence type="ECO:0000313" key="2">
    <source>
        <dbReference type="EMBL" id="AFA39318.1"/>
    </source>
</evidence>
<evidence type="ECO:0000313" key="3">
    <source>
        <dbReference type="Proteomes" id="UP000009062"/>
    </source>
</evidence>
<sequence>MKIKHKVLAKTVEVIGAMPMAKYVAIAIAAGALSLILYPGLWNTALGGLLERLIPGPIYNAVHELRHLWGMPCH</sequence>
<gene>
    <name evidence="2" type="ordered locus">Pogu_1291</name>
</gene>
<keyword evidence="3" id="KW-1185">Reference proteome</keyword>
<dbReference type="KEGG" id="pog:Pogu_1291"/>
<organism evidence="2 3">
    <name type="scientific">Pyrobaculum oguniense (strain DSM 13380 / JCM 10595 / TE7)</name>
    <dbReference type="NCBI Taxonomy" id="698757"/>
    <lineage>
        <taxon>Archaea</taxon>
        <taxon>Thermoproteota</taxon>
        <taxon>Thermoprotei</taxon>
        <taxon>Thermoproteales</taxon>
        <taxon>Thermoproteaceae</taxon>
        <taxon>Pyrobaculum</taxon>
    </lineage>
</organism>
<dbReference type="eggNOG" id="arCOG09766">
    <property type="taxonomic scope" value="Archaea"/>
</dbReference>
<proteinExistence type="predicted"/>
<keyword evidence="1" id="KW-0812">Transmembrane</keyword>
<reference evidence="2 3" key="1">
    <citation type="journal article" date="2012" name="Stand. Genomic Sci.">
        <title>Complete genome sequence of Pyrobaculum oguniense.</title>
        <authorList>
            <person name="Bernick D.L."/>
            <person name="Karplus K."/>
            <person name="Lui L.M."/>
            <person name="Coker J.K."/>
            <person name="Murphy J.N."/>
            <person name="Chan P.P."/>
            <person name="Cozen A.E."/>
            <person name="Lowe T.M."/>
        </authorList>
    </citation>
    <scope>NUCLEOTIDE SEQUENCE [LARGE SCALE GENOMIC DNA]</scope>
    <source>
        <strain evidence="2 3">TE7</strain>
    </source>
</reference>
<dbReference type="AlphaFoldDB" id="H6QAB7"/>
<dbReference type="EMBL" id="CP003316">
    <property type="protein sequence ID" value="AFA39318.1"/>
    <property type="molecule type" value="Genomic_DNA"/>
</dbReference>
<feature type="transmembrane region" description="Helical" evidence="1">
    <location>
        <begin position="21"/>
        <end position="41"/>
    </location>
</feature>
<keyword evidence="1" id="KW-1133">Transmembrane helix</keyword>
<dbReference type="Proteomes" id="UP000009062">
    <property type="component" value="Chromosome"/>
</dbReference>
<evidence type="ECO:0000256" key="1">
    <source>
        <dbReference type="SAM" id="Phobius"/>
    </source>
</evidence>
<dbReference type="HOGENOM" id="CLU_2662499_0_0_2"/>
<dbReference type="STRING" id="698757.Pogu_1291"/>
<accession>H6QAB7</accession>
<protein>
    <submittedName>
        <fullName evidence="2">Uncharacterized protein</fullName>
    </submittedName>
</protein>
<keyword evidence="1" id="KW-0472">Membrane</keyword>
<name>H6QAB7_PYROT</name>